<keyword evidence="2" id="KW-0178">Competence</keyword>
<evidence type="ECO:0008006" key="6">
    <source>
        <dbReference type="Google" id="ProtNLM"/>
    </source>
</evidence>
<organism evidence="4 5">
    <name type="scientific">Lentibacillus halophilus</name>
    <dbReference type="NCBI Taxonomy" id="295065"/>
    <lineage>
        <taxon>Bacteria</taxon>
        <taxon>Bacillati</taxon>
        <taxon>Bacillota</taxon>
        <taxon>Bacilli</taxon>
        <taxon>Bacillales</taxon>
        <taxon>Bacillaceae</taxon>
        <taxon>Lentibacillus</taxon>
    </lineage>
</organism>
<dbReference type="InterPro" id="IPR012902">
    <property type="entry name" value="N_methyl_site"/>
</dbReference>
<dbReference type="PROSITE" id="PS00409">
    <property type="entry name" value="PROKAR_NTER_METHYL"/>
    <property type="match status" value="1"/>
</dbReference>
<feature type="compositionally biased region" description="Gly residues" evidence="3">
    <location>
        <begin position="143"/>
        <end position="159"/>
    </location>
</feature>
<comment type="subcellular location">
    <subcellularLocation>
        <location evidence="1">Cell surface</location>
    </subcellularLocation>
</comment>
<evidence type="ECO:0000313" key="4">
    <source>
        <dbReference type="EMBL" id="GAA0447658.1"/>
    </source>
</evidence>
<name>A0ABP3JE73_9BACI</name>
<accession>A0ABP3JE73</accession>
<keyword evidence="5" id="KW-1185">Reference proteome</keyword>
<dbReference type="Proteomes" id="UP001501459">
    <property type="component" value="Unassembled WGS sequence"/>
</dbReference>
<proteinExistence type="predicted"/>
<dbReference type="InterPro" id="IPR045584">
    <property type="entry name" value="Pilin-like"/>
</dbReference>
<evidence type="ECO:0000256" key="2">
    <source>
        <dbReference type="ARBA" id="ARBA00023287"/>
    </source>
</evidence>
<feature type="compositionally biased region" description="Acidic residues" evidence="3">
    <location>
        <begin position="130"/>
        <end position="141"/>
    </location>
</feature>
<evidence type="ECO:0000256" key="1">
    <source>
        <dbReference type="ARBA" id="ARBA00004241"/>
    </source>
</evidence>
<dbReference type="Gene3D" id="3.30.700.10">
    <property type="entry name" value="Glycoprotein, Type 4 Pilin"/>
    <property type="match status" value="1"/>
</dbReference>
<feature type="compositionally biased region" description="Polar residues" evidence="3">
    <location>
        <begin position="95"/>
        <end position="109"/>
    </location>
</feature>
<dbReference type="EMBL" id="BAAADM010000055">
    <property type="protein sequence ID" value="GAA0447658.1"/>
    <property type="molecule type" value="Genomic_DNA"/>
</dbReference>
<protein>
    <recommendedName>
        <fullName evidence="6">Type IV pilus assembly protein PilA</fullName>
    </recommendedName>
</protein>
<evidence type="ECO:0000313" key="5">
    <source>
        <dbReference type="Proteomes" id="UP001501459"/>
    </source>
</evidence>
<dbReference type="RefSeq" id="WP_343754137.1">
    <property type="nucleotide sequence ID" value="NZ_BAAADM010000055.1"/>
</dbReference>
<feature type="region of interest" description="Disordered" evidence="3">
    <location>
        <begin position="42"/>
        <end position="159"/>
    </location>
</feature>
<gene>
    <name evidence="4" type="ORF">GCM10008983_27140</name>
</gene>
<dbReference type="Pfam" id="PF07963">
    <property type="entry name" value="N_methyl"/>
    <property type="match status" value="1"/>
</dbReference>
<comment type="caution">
    <text evidence="4">The sequence shown here is derived from an EMBL/GenBank/DDBJ whole genome shotgun (WGS) entry which is preliminary data.</text>
</comment>
<dbReference type="NCBIfam" id="TIGR02532">
    <property type="entry name" value="IV_pilin_GFxxxE"/>
    <property type="match status" value="1"/>
</dbReference>
<sequence>MLERMKRKFKQQEGFTLVELLAVLAILGIVLAIAVPSVSGVISSSEDDADESNRELMENAARLANASDIDPKGENGDTYSLDNLVSEGFLEEKPTNPNTDNDYNGTVKVTNAADDDSKVDDYTFKYVPGDGEEEISDDTSDGGESGGGDDGTGGSGNKD</sequence>
<dbReference type="SUPFAM" id="SSF54523">
    <property type="entry name" value="Pili subunits"/>
    <property type="match status" value="1"/>
</dbReference>
<reference evidence="5" key="1">
    <citation type="journal article" date="2019" name="Int. J. Syst. Evol. Microbiol.">
        <title>The Global Catalogue of Microorganisms (GCM) 10K type strain sequencing project: providing services to taxonomists for standard genome sequencing and annotation.</title>
        <authorList>
            <consortium name="The Broad Institute Genomics Platform"/>
            <consortium name="The Broad Institute Genome Sequencing Center for Infectious Disease"/>
            <person name="Wu L."/>
            <person name="Ma J."/>
        </authorList>
    </citation>
    <scope>NUCLEOTIDE SEQUENCE [LARGE SCALE GENOMIC DNA]</scope>
    <source>
        <strain evidence="5">JCM 12149</strain>
    </source>
</reference>
<evidence type="ECO:0000256" key="3">
    <source>
        <dbReference type="SAM" id="MobiDB-lite"/>
    </source>
</evidence>